<dbReference type="PANTHER" id="PTHR43283">
    <property type="entry name" value="BETA-LACTAMASE-RELATED"/>
    <property type="match status" value="1"/>
</dbReference>
<name>A0A327WZP8_9GAMM</name>
<gene>
    <name evidence="3" type="ORF">B0I24_104132</name>
</gene>
<evidence type="ECO:0000256" key="1">
    <source>
        <dbReference type="SAM" id="SignalP"/>
    </source>
</evidence>
<dbReference type="Proteomes" id="UP000249203">
    <property type="component" value="Unassembled WGS sequence"/>
</dbReference>
<dbReference type="InterPro" id="IPR050789">
    <property type="entry name" value="Diverse_Enzym_Activities"/>
</dbReference>
<comment type="caution">
    <text evidence="3">The sequence shown here is derived from an EMBL/GenBank/DDBJ whole genome shotgun (WGS) entry which is preliminary data.</text>
</comment>
<sequence length="332" mass="36691">MKLLTTLVVVISPSLSASAIAEVSDDTLSQGVDRLERLHNIVILHQGAVAFEYHNRGPAPTEAANIKSVSKSVISLITGIAIDKGYLSGLDQPISDVLGEHMPGNPPADLSQITIEHLLSMQSGLQRTSGQHYGTWVNSPNWTEYALTRPMVDEPGGDMLYSTGNSHILSAILQEQTGKNLFELTRDWLGTPLNVRIYPWQQAPEGVTFGGNDMMMSTHALAWFGQLYLDKGIANGQRVVSESWIDESFRPRTQSVYTDDPYGLGWFSYQFGDIQAFYGRGYGGQLIYVIPQLDLSIAMTSSPYPPSNGRYLQRQHRYIEDTVLPYFAGATN</sequence>
<organism evidence="3 4">
    <name type="scientific">Aliidiomarina maris</name>
    <dbReference type="NCBI Taxonomy" id="531312"/>
    <lineage>
        <taxon>Bacteria</taxon>
        <taxon>Pseudomonadati</taxon>
        <taxon>Pseudomonadota</taxon>
        <taxon>Gammaproteobacteria</taxon>
        <taxon>Alteromonadales</taxon>
        <taxon>Idiomarinaceae</taxon>
        <taxon>Aliidiomarina</taxon>
    </lineage>
</organism>
<dbReference type="PANTHER" id="PTHR43283:SF7">
    <property type="entry name" value="BETA-LACTAMASE-RELATED DOMAIN-CONTAINING PROTEIN"/>
    <property type="match status" value="1"/>
</dbReference>
<proteinExistence type="predicted"/>
<evidence type="ECO:0000313" key="4">
    <source>
        <dbReference type="Proteomes" id="UP000249203"/>
    </source>
</evidence>
<reference evidence="3 4" key="1">
    <citation type="submission" date="2018-06" db="EMBL/GenBank/DDBJ databases">
        <title>Genomic Encyclopedia of Type Strains, Phase III (KMG-III): the genomes of soil and plant-associated and newly described type strains.</title>
        <authorList>
            <person name="Whitman W."/>
        </authorList>
    </citation>
    <scope>NUCLEOTIDE SEQUENCE [LARGE SCALE GENOMIC DNA]</scope>
    <source>
        <strain evidence="3 4">CGMCC 1.15366</strain>
    </source>
</reference>
<feature type="domain" description="Beta-lactamase-related" evidence="2">
    <location>
        <begin position="54"/>
        <end position="308"/>
    </location>
</feature>
<dbReference type="EMBL" id="QLMD01000004">
    <property type="protein sequence ID" value="RAJ98929.1"/>
    <property type="molecule type" value="Genomic_DNA"/>
</dbReference>
<evidence type="ECO:0000259" key="2">
    <source>
        <dbReference type="Pfam" id="PF00144"/>
    </source>
</evidence>
<dbReference type="Pfam" id="PF00144">
    <property type="entry name" value="Beta-lactamase"/>
    <property type="match status" value="1"/>
</dbReference>
<protein>
    <submittedName>
        <fullName evidence="3">CubicO group peptidase (Beta-lactamase class C family)</fullName>
    </submittedName>
</protein>
<dbReference type="SUPFAM" id="SSF56601">
    <property type="entry name" value="beta-lactamase/transpeptidase-like"/>
    <property type="match status" value="1"/>
</dbReference>
<dbReference type="RefSeq" id="WP_157983231.1">
    <property type="nucleotide sequence ID" value="NZ_PIPK01000004.1"/>
</dbReference>
<dbReference type="Gene3D" id="3.40.710.10">
    <property type="entry name" value="DD-peptidase/beta-lactamase superfamily"/>
    <property type="match status" value="1"/>
</dbReference>
<keyword evidence="1" id="KW-0732">Signal</keyword>
<dbReference type="InterPro" id="IPR012338">
    <property type="entry name" value="Beta-lactam/transpept-like"/>
</dbReference>
<dbReference type="AlphaFoldDB" id="A0A327WZP8"/>
<dbReference type="InterPro" id="IPR001466">
    <property type="entry name" value="Beta-lactam-related"/>
</dbReference>
<evidence type="ECO:0000313" key="3">
    <source>
        <dbReference type="EMBL" id="RAJ98929.1"/>
    </source>
</evidence>
<feature type="signal peptide" evidence="1">
    <location>
        <begin position="1"/>
        <end position="21"/>
    </location>
</feature>
<feature type="chain" id="PRO_5016413154" evidence="1">
    <location>
        <begin position="22"/>
        <end position="332"/>
    </location>
</feature>
<accession>A0A327WZP8</accession>